<dbReference type="PROSITE" id="PS52016">
    <property type="entry name" value="TONB_DEPENDENT_REC_3"/>
    <property type="match status" value="1"/>
</dbReference>
<dbReference type="RefSeq" id="WP_317041311.1">
    <property type="nucleotide sequence ID" value="NZ_FQXT01000008.1"/>
</dbReference>
<name>A0A1M5ZRA7_9FLAO</name>
<evidence type="ECO:0000256" key="3">
    <source>
        <dbReference type="ARBA" id="ARBA00022452"/>
    </source>
</evidence>
<feature type="domain" description="TonB-dependent receptor-like beta-barrel" evidence="12">
    <location>
        <begin position="220"/>
        <end position="671"/>
    </location>
</feature>
<evidence type="ECO:0000313" key="15">
    <source>
        <dbReference type="Proteomes" id="UP000184240"/>
    </source>
</evidence>
<evidence type="ECO:0000313" key="14">
    <source>
        <dbReference type="EMBL" id="SHI26626.1"/>
    </source>
</evidence>
<dbReference type="EMBL" id="FQXT01000008">
    <property type="protein sequence ID" value="SHI26626.1"/>
    <property type="molecule type" value="Genomic_DNA"/>
</dbReference>
<dbReference type="InterPro" id="IPR012910">
    <property type="entry name" value="Plug_dom"/>
</dbReference>
<organism evidence="14 15">
    <name type="scientific">Leeuwenhoekiella palythoae</name>
    <dbReference type="NCBI Taxonomy" id="573501"/>
    <lineage>
        <taxon>Bacteria</taxon>
        <taxon>Pseudomonadati</taxon>
        <taxon>Bacteroidota</taxon>
        <taxon>Flavobacteriia</taxon>
        <taxon>Flavobacteriales</taxon>
        <taxon>Flavobacteriaceae</taxon>
        <taxon>Leeuwenhoekiella</taxon>
    </lineage>
</organism>
<dbReference type="Pfam" id="PF00593">
    <property type="entry name" value="TonB_dep_Rec_b-barrel"/>
    <property type="match status" value="1"/>
</dbReference>
<dbReference type="PANTHER" id="PTHR30069">
    <property type="entry name" value="TONB-DEPENDENT OUTER MEMBRANE RECEPTOR"/>
    <property type="match status" value="1"/>
</dbReference>
<keyword evidence="2 10" id="KW-0813">Transport</keyword>
<dbReference type="InterPro" id="IPR036942">
    <property type="entry name" value="Beta-barrel_TonB_sf"/>
</dbReference>
<reference evidence="15" key="1">
    <citation type="submission" date="2016-11" db="EMBL/GenBank/DDBJ databases">
        <authorList>
            <person name="Varghese N."/>
            <person name="Submissions S."/>
        </authorList>
    </citation>
    <scope>NUCLEOTIDE SEQUENCE [LARGE SCALE GENOMIC DNA]</scope>
    <source>
        <strain evidence="15">DSM 19859</strain>
    </source>
</reference>
<evidence type="ECO:0000256" key="9">
    <source>
        <dbReference type="ARBA" id="ARBA00023237"/>
    </source>
</evidence>
<dbReference type="SUPFAM" id="SSF56935">
    <property type="entry name" value="Porins"/>
    <property type="match status" value="1"/>
</dbReference>
<keyword evidence="6 11" id="KW-0798">TonB box</keyword>
<dbReference type="Pfam" id="PF07715">
    <property type="entry name" value="Plug"/>
    <property type="match status" value="1"/>
</dbReference>
<evidence type="ECO:0000256" key="8">
    <source>
        <dbReference type="ARBA" id="ARBA00023170"/>
    </source>
</evidence>
<evidence type="ECO:0000256" key="1">
    <source>
        <dbReference type="ARBA" id="ARBA00004571"/>
    </source>
</evidence>
<dbReference type="GO" id="GO:0044718">
    <property type="term" value="P:siderophore transmembrane transport"/>
    <property type="evidence" value="ECO:0007669"/>
    <property type="project" value="TreeGrafter"/>
</dbReference>
<feature type="domain" description="TonB-dependent receptor plug" evidence="13">
    <location>
        <begin position="50"/>
        <end position="153"/>
    </location>
</feature>
<dbReference type="GO" id="GO:0015344">
    <property type="term" value="F:siderophore uptake transmembrane transporter activity"/>
    <property type="evidence" value="ECO:0007669"/>
    <property type="project" value="TreeGrafter"/>
</dbReference>
<dbReference type="AlphaFoldDB" id="A0A1M5ZRA7"/>
<keyword evidence="3 10" id="KW-1134">Transmembrane beta strand</keyword>
<keyword evidence="5" id="KW-0732">Signal</keyword>
<dbReference type="Gene3D" id="2.40.170.20">
    <property type="entry name" value="TonB-dependent receptor, beta-barrel domain"/>
    <property type="match status" value="1"/>
</dbReference>
<evidence type="ECO:0000256" key="7">
    <source>
        <dbReference type="ARBA" id="ARBA00023136"/>
    </source>
</evidence>
<evidence type="ECO:0000256" key="4">
    <source>
        <dbReference type="ARBA" id="ARBA00022692"/>
    </source>
</evidence>
<sequence length="695" mass="78945">MRLTFCFILFTFCYQTSIGQNEQKTVRDSLKVEKLEEVILTATRTERQLSSLPLPVTLISKKKILQSGTIRLDEILNEQTGIITVTDESGFEGVQIQGIASDYILILIDGVPLVGRSAGNFDLSRLTVGNIKQIEVVKGPSSSLYGSEALGGVINIITEKPKSEELHGNASYRFGSFTQQDINVDIKQRYKKLRYVFFANRFSSEGYDLNPDVDGQTVNPFENYTVNGRIYYDFNDKLSLFTSARFYDQVQDAGFTFNDVAFEGDSKEREWNAHARIDQKWNDRLDTSYELYYTNYTANERLADPISEDVLSDSDFDQKLFRPEIRGNYAFADAGTLTAGFGFQYDELDRTFFDETVSFNSQYAYAQYDFNPVERLNVIAGARFDNHSEYSNQFSPKLAMRYKLTNAISVKGSVGYGFKAPDFRQLYFDFTNSAVGYTVLGYNVALDKLRELREQGQILDVVVSEDDLNNPLEAESSVGYNVGLTFKEGKWNSELNFFRNDIKNLIDTRIIARKTNGQNVFSYVNFDEIYTTGFEINTGYKITNALNLSAGYQLLYAYDKKKQQEVEDGQVFARDPATNQTVAVTQSDNFGLVNRSRHNANFKVFYDIASAKANINLRLLYRSKYAQFDTNGNGLIDTYDTSFIDGYVTTNIAASKTFYDDFTLQVGANNLLDYTDNNIPTLPGIQGYVKLNYQF</sequence>
<evidence type="ECO:0000256" key="10">
    <source>
        <dbReference type="PROSITE-ProRule" id="PRU01360"/>
    </source>
</evidence>
<comment type="subcellular location">
    <subcellularLocation>
        <location evidence="1 10">Cell outer membrane</location>
        <topology evidence="1 10">Multi-pass membrane protein</topology>
    </subcellularLocation>
</comment>
<keyword evidence="8 14" id="KW-0675">Receptor</keyword>
<keyword evidence="9 10" id="KW-0998">Cell outer membrane</keyword>
<proteinExistence type="inferred from homology"/>
<dbReference type="InterPro" id="IPR037066">
    <property type="entry name" value="Plug_dom_sf"/>
</dbReference>
<keyword evidence="4 10" id="KW-0812">Transmembrane</keyword>
<comment type="similarity">
    <text evidence="10 11">Belongs to the TonB-dependent receptor family.</text>
</comment>
<protein>
    <submittedName>
        <fullName evidence="14">Outer membrane receptor for ferrienterochelin and colicins</fullName>
    </submittedName>
</protein>
<accession>A0A1M5ZRA7</accession>
<dbReference type="CDD" id="cd01347">
    <property type="entry name" value="ligand_gated_channel"/>
    <property type="match status" value="1"/>
</dbReference>
<evidence type="ECO:0000256" key="2">
    <source>
        <dbReference type="ARBA" id="ARBA00022448"/>
    </source>
</evidence>
<evidence type="ECO:0000256" key="6">
    <source>
        <dbReference type="ARBA" id="ARBA00023077"/>
    </source>
</evidence>
<dbReference type="GO" id="GO:0009279">
    <property type="term" value="C:cell outer membrane"/>
    <property type="evidence" value="ECO:0007669"/>
    <property type="project" value="UniProtKB-SubCell"/>
</dbReference>
<evidence type="ECO:0000256" key="11">
    <source>
        <dbReference type="RuleBase" id="RU003357"/>
    </source>
</evidence>
<dbReference type="InterPro" id="IPR039426">
    <property type="entry name" value="TonB-dep_rcpt-like"/>
</dbReference>
<dbReference type="Gene3D" id="2.170.130.10">
    <property type="entry name" value="TonB-dependent receptor, plug domain"/>
    <property type="match status" value="1"/>
</dbReference>
<dbReference type="PANTHER" id="PTHR30069:SF29">
    <property type="entry name" value="HEMOGLOBIN AND HEMOGLOBIN-HAPTOGLOBIN-BINDING PROTEIN 1-RELATED"/>
    <property type="match status" value="1"/>
</dbReference>
<gene>
    <name evidence="14" type="ORF">SAMN04487999_3390</name>
</gene>
<keyword evidence="7 10" id="KW-0472">Membrane</keyword>
<dbReference type="InterPro" id="IPR000531">
    <property type="entry name" value="Beta-barrel_TonB"/>
</dbReference>
<evidence type="ECO:0000259" key="13">
    <source>
        <dbReference type="Pfam" id="PF07715"/>
    </source>
</evidence>
<evidence type="ECO:0000259" key="12">
    <source>
        <dbReference type="Pfam" id="PF00593"/>
    </source>
</evidence>
<evidence type="ECO:0000256" key="5">
    <source>
        <dbReference type="ARBA" id="ARBA00022729"/>
    </source>
</evidence>
<dbReference type="STRING" id="573501.SAMN04487999_3390"/>
<dbReference type="Proteomes" id="UP000184240">
    <property type="component" value="Unassembled WGS sequence"/>
</dbReference>